<evidence type="ECO:0000256" key="2">
    <source>
        <dbReference type="ARBA" id="ARBA00023315"/>
    </source>
</evidence>
<dbReference type="InterPro" id="IPR016181">
    <property type="entry name" value="Acyl_CoA_acyltransferase"/>
</dbReference>
<dbReference type="RefSeq" id="WP_380223156.1">
    <property type="nucleotide sequence ID" value="NZ_JBHSOF010000001.1"/>
</dbReference>
<dbReference type="EMBL" id="JBHSOF010000001">
    <property type="protein sequence ID" value="MFC5661596.1"/>
    <property type="molecule type" value="Genomic_DNA"/>
</dbReference>
<keyword evidence="1" id="KW-0808">Transferase</keyword>
<proteinExistence type="predicted"/>
<dbReference type="InterPro" id="IPR050832">
    <property type="entry name" value="Bact_Acetyltransf"/>
</dbReference>
<dbReference type="PANTHER" id="PTHR43877:SF2">
    <property type="entry name" value="AMINOALKYLPHOSPHONATE N-ACETYLTRANSFERASE-RELATED"/>
    <property type="match status" value="1"/>
</dbReference>
<accession>A0ABW0WTL5</accession>
<sequence length="185" mass="20116">MTISTRQSTTGSWAVAPADVGSAEALALLREYYTDVANRYYRLHFGRDCTPEEIETGLADSPSDDLAPPTGVFLLGRYGGEPDACAGLRTVDATTVELTRVYVRPSRRGSGGGARLLAAVEEAARALGARRIVLDTRLDLVEARTLYGRHGYREIPAYSHGPYAEVWYAKDLAPEQLPDGARADR</sequence>
<dbReference type="PANTHER" id="PTHR43877">
    <property type="entry name" value="AMINOALKYLPHOSPHONATE N-ACETYLTRANSFERASE-RELATED-RELATED"/>
    <property type="match status" value="1"/>
</dbReference>
<evidence type="ECO:0000313" key="4">
    <source>
        <dbReference type="EMBL" id="MFC5661596.1"/>
    </source>
</evidence>
<dbReference type="Gene3D" id="3.40.630.30">
    <property type="match status" value="1"/>
</dbReference>
<keyword evidence="5" id="KW-1185">Reference proteome</keyword>
<protein>
    <submittedName>
        <fullName evidence="4">GNAT family N-acetyltransferase</fullName>
    </submittedName>
</protein>
<organism evidence="4 5">
    <name type="scientific">Kitasatospora misakiensis</name>
    <dbReference type="NCBI Taxonomy" id="67330"/>
    <lineage>
        <taxon>Bacteria</taxon>
        <taxon>Bacillati</taxon>
        <taxon>Actinomycetota</taxon>
        <taxon>Actinomycetes</taxon>
        <taxon>Kitasatosporales</taxon>
        <taxon>Streptomycetaceae</taxon>
        <taxon>Kitasatospora</taxon>
    </lineage>
</organism>
<name>A0ABW0WTL5_9ACTN</name>
<feature type="domain" description="N-acetyltransferase" evidence="3">
    <location>
        <begin position="27"/>
        <end position="173"/>
    </location>
</feature>
<keyword evidence="2" id="KW-0012">Acyltransferase</keyword>
<dbReference type="Proteomes" id="UP001595975">
    <property type="component" value="Unassembled WGS sequence"/>
</dbReference>
<comment type="caution">
    <text evidence="4">The sequence shown here is derived from an EMBL/GenBank/DDBJ whole genome shotgun (WGS) entry which is preliminary data.</text>
</comment>
<evidence type="ECO:0000259" key="3">
    <source>
        <dbReference type="PROSITE" id="PS51186"/>
    </source>
</evidence>
<evidence type="ECO:0000313" key="5">
    <source>
        <dbReference type="Proteomes" id="UP001595975"/>
    </source>
</evidence>
<dbReference type="PROSITE" id="PS51186">
    <property type="entry name" value="GNAT"/>
    <property type="match status" value="1"/>
</dbReference>
<evidence type="ECO:0000256" key="1">
    <source>
        <dbReference type="ARBA" id="ARBA00022679"/>
    </source>
</evidence>
<dbReference type="InterPro" id="IPR000182">
    <property type="entry name" value="GNAT_dom"/>
</dbReference>
<dbReference type="CDD" id="cd04301">
    <property type="entry name" value="NAT_SF"/>
    <property type="match status" value="1"/>
</dbReference>
<gene>
    <name evidence="4" type="ORF">ACFP3U_01220</name>
</gene>
<dbReference type="SUPFAM" id="SSF55729">
    <property type="entry name" value="Acyl-CoA N-acyltransferases (Nat)"/>
    <property type="match status" value="1"/>
</dbReference>
<dbReference type="Pfam" id="PF00583">
    <property type="entry name" value="Acetyltransf_1"/>
    <property type="match status" value="1"/>
</dbReference>
<reference evidence="5" key="1">
    <citation type="journal article" date="2019" name="Int. J. Syst. Evol. Microbiol.">
        <title>The Global Catalogue of Microorganisms (GCM) 10K type strain sequencing project: providing services to taxonomists for standard genome sequencing and annotation.</title>
        <authorList>
            <consortium name="The Broad Institute Genomics Platform"/>
            <consortium name="The Broad Institute Genome Sequencing Center for Infectious Disease"/>
            <person name="Wu L."/>
            <person name="Ma J."/>
        </authorList>
    </citation>
    <scope>NUCLEOTIDE SEQUENCE [LARGE SCALE GENOMIC DNA]</scope>
    <source>
        <strain evidence="5">CGMCC 4.1437</strain>
    </source>
</reference>